<proteinExistence type="predicted"/>
<gene>
    <name evidence="1" type="ORF">Slin15195_G083070</name>
</gene>
<evidence type="ECO:0000313" key="2">
    <source>
        <dbReference type="Proteomes" id="UP001056384"/>
    </source>
</evidence>
<dbReference type="EMBL" id="CP099424">
    <property type="protein sequence ID" value="USW54988.1"/>
    <property type="molecule type" value="Genomic_DNA"/>
</dbReference>
<protein>
    <submittedName>
        <fullName evidence="1">Uncharacterized protein</fullName>
    </submittedName>
</protein>
<evidence type="ECO:0000313" key="1">
    <source>
        <dbReference type="EMBL" id="USW54988.1"/>
    </source>
</evidence>
<reference evidence="1" key="1">
    <citation type="submission" date="2022-06" db="EMBL/GenBank/DDBJ databases">
        <title>Complete genome sequences of two strains of the flax pathogen Septoria linicola.</title>
        <authorList>
            <person name="Lapalu N."/>
            <person name="Simon A."/>
            <person name="Demenou B."/>
            <person name="Paumier D."/>
            <person name="Guillot M.-P."/>
            <person name="Gout L."/>
            <person name="Valade R."/>
        </authorList>
    </citation>
    <scope>NUCLEOTIDE SEQUENCE</scope>
    <source>
        <strain evidence="1">SE15195</strain>
    </source>
</reference>
<keyword evidence="2" id="KW-1185">Reference proteome</keyword>
<name>A0A9Q9AZQ9_9PEZI</name>
<accession>A0A9Q9AZQ9</accession>
<dbReference type="AlphaFoldDB" id="A0A9Q9AZQ9"/>
<organism evidence="1 2">
    <name type="scientific">Septoria linicola</name>
    <dbReference type="NCBI Taxonomy" id="215465"/>
    <lineage>
        <taxon>Eukaryota</taxon>
        <taxon>Fungi</taxon>
        <taxon>Dikarya</taxon>
        <taxon>Ascomycota</taxon>
        <taxon>Pezizomycotina</taxon>
        <taxon>Dothideomycetes</taxon>
        <taxon>Dothideomycetidae</taxon>
        <taxon>Mycosphaerellales</taxon>
        <taxon>Mycosphaerellaceae</taxon>
        <taxon>Septoria</taxon>
    </lineage>
</organism>
<dbReference type="Proteomes" id="UP001056384">
    <property type="component" value="Chromosome 7"/>
</dbReference>
<sequence>MGGLIVACLTTGPGFEKPSDVVLHHRQGFDRFSIELQGVKCRCI</sequence>